<comment type="cofactor">
    <cofactor evidence="1">
        <name>Fe cation</name>
        <dbReference type="ChEBI" id="CHEBI:24875"/>
    </cofactor>
</comment>
<keyword evidence="3 6" id="KW-0479">Metal-binding</keyword>
<dbReference type="OrthoDB" id="288590at2759"/>
<proteinExistence type="inferred from homology"/>
<accession>A0A8K0MS74</accession>
<dbReference type="InterPro" id="IPR026992">
    <property type="entry name" value="DIOX_N"/>
</dbReference>
<dbReference type="AlphaFoldDB" id="A0A8K0MS74"/>
<dbReference type="Pfam" id="PF14226">
    <property type="entry name" value="DIOX_N"/>
    <property type="match status" value="1"/>
</dbReference>
<evidence type="ECO:0000256" key="1">
    <source>
        <dbReference type="ARBA" id="ARBA00001962"/>
    </source>
</evidence>
<dbReference type="PANTHER" id="PTHR10209:SF791">
    <property type="entry name" value="1-AMINOCYCLOPROPANE-1-CARBOXYLATE OXIDASE HOMOLOG 1"/>
    <property type="match status" value="1"/>
</dbReference>
<dbReference type="InterPro" id="IPR005123">
    <property type="entry name" value="Oxoglu/Fe-dep_dioxygenase_dom"/>
</dbReference>
<keyword evidence="4 6" id="KW-0560">Oxidoreductase</keyword>
<protein>
    <recommendedName>
        <fullName evidence="7">Fe2OG dioxygenase domain-containing protein</fullName>
    </recommendedName>
</protein>
<dbReference type="SUPFAM" id="SSF51197">
    <property type="entry name" value="Clavaminate synthase-like"/>
    <property type="match status" value="1"/>
</dbReference>
<dbReference type="InterPro" id="IPR044861">
    <property type="entry name" value="IPNS-like_FE2OG_OXY"/>
</dbReference>
<dbReference type="PANTHER" id="PTHR10209">
    <property type="entry name" value="OXIDOREDUCTASE, 2OG-FE II OXYGENASE FAMILY PROTEIN"/>
    <property type="match status" value="1"/>
</dbReference>
<evidence type="ECO:0000256" key="2">
    <source>
        <dbReference type="ARBA" id="ARBA00008056"/>
    </source>
</evidence>
<dbReference type="Pfam" id="PF03171">
    <property type="entry name" value="2OG-FeII_Oxy"/>
    <property type="match status" value="1"/>
</dbReference>
<keyword evidence="9" id="KW-1185">Reference proteome</keyword>
<evidence type="ECO:0000313" key="8">
    <source>
        <dbReference type="EMBL" id="KAF3456064.1"/>
    </source>
</evidence>
<dbReference type="EMBL" id="VOIH02000001">
    <property type="protein sequence ID" value="KAF3456064.1"/>
    <property type="molecule type" value="Genomic_DNA"/>
</dbReference>
<dbReference type="GO" id="GO:0051213">
    <property type="term" value="F:dioxygenase activity"/>
    <property type="evidence" value="ECO:0007669"/>
    <property type="project" value="UniProtKB-ARBA"/>
</dbReference>
<comment type="caution">
    <text evidence="8">The sequence shown here is derived from an EMBL/GenBank/DDBJ whole genome shotgun (WGS) entry which is preliminary data.</text>
</comment>
<comment type="similarity">
    <text evidence="2 6">Belongs to the iron/ascorbate-dependent oxidoreductase family.</text>
</comment>
<evidence type="ECO:0000259" key="7">
    <source>
        <dbReference type="PROSITE" id="PS51471"/>
    </source>
</evidence>
<reference evidence="8" key="1">
    <citation type="submission" date="2020-03" db="EMBL/GenBank/DDBJ databases">
        <title>A high-quality chromosome-level genome assembly of a woody plant with both climbing and erect habits, Rhamnella rubrinervis.</title>
        <authorList>
            <person name="Lu Z."/>
            <person name="Yang Y."/>
            <person name="Zhu X."/>
            <person name="Sun Y."/>
        </authorList>
    </citation>
    <scope>NUCLEOTIDE SEQUENCE</scope>
    <source>
        <strain evidence="8">BYM</strain>
        <tissue evidence="8">Leaf</tissue>
    </source>
</reference>
<evidence type="ECO:0000256" key="4">
    <source>
        <dbReference type="ARBA" id="ARBA00023002"/>
    </source>
</evidence>
<dbReference type="GO" id="GO:0046872">
    <property type="term" value="F:metal ion binding"/>
    <property type="evidence" value="ECO:0007669"/>
    <property type="project" value="UniProtKB-KW"/>
</dbReference>
<dbReference type="InterPro" id="IPR027443">
    <property type="entry name" value="IPNS-like_sf"/>
</dbReference>
<keyword evidence="5 6" id="KW-0408">Iron</keyword>
<evidence type="ECO:0000256" key="5">
    <source>
        <dbReference type="ARBA" id="ARBA00023004"/>
    </source>
</evidence>
<organism evidence="8 9">
    <name type="scientific">Rhamnella rubrinervis</name>
    <dbReference type="NCBI Taxonomy" id="2594499"/>
    <lineage>
        <taxon>Eukaryota</taxon>
        <taxon>Viridiplantae</taxon>
        <taxon>Streptophyta</taxon>
        <taxon>Embryophyta</taxon>
        <taxon>Tracheophyta</taxon>
        <taxon>Spermatophyta</taxon>
        <taxon>Magnoliopsida</taxon>
        <taxon>eudicotyledons</taxon>
        <taxon>Gunneridae</taxon>
        <taxon>Pentapetalae</taxon>
        <taxon>rosids</taxon>
        <taxon>fabids</taxon>
        <taxon>Rosales</taxon>
        <taxon>Rhamnaceae</taxon>
        <taxon>rhamnoid group</taxon>
        <taxon>Rhamneae</taxon>
        <taxon>Rhamnella</taxon>
    </lineage>
</organism>
<evidence type="ECO:0000313" key="9">
    <source>
        <dbReference type="Proteomes" id="UP000796880"/>
    </source>
</evidence>
<dbReference type="FunFam" id="2.60.120.330:FF:000005">
    <property type="entry name" value="1-aminocyclopropane-1-carboxylate oxidase homolog 1"/>
    <property type="match status" value="1"/>
</dbReference>
<feature type="domain" description="Fe2OG dioxygenase" evidence="7">
    <location>
        <begin position="198"/>
        <end position="310"/>
    </location>
</feature>
<name>A0A8K0MS74_9ROSA</name>
<sequence>MVDYDRASELKAFDETKAGVKGLVDGGVTQIPRIFYCQSGDYLESSISGGEKIQFSIPVIDLGGVSEDPFRRKKIVERIGEASETWGFFQIVNHGFPVSVMEEIKNGVLRFHEQDIEVKKQFYTRDPMRPVVYNSNFDLHKAPSTNWRDSFTILMAPSPTNPENLLRSAASNEIGNFIARVVIRSSWLNPNHLKDMDCAEGLAVVYHYYPACPQPELTLGASKHADNSFLTVLLQDHVGGLQVLHHNYWIDIPYEPGALAVNIGDLLQASVFCKLFVKLISNDKFKSGEHRVLASNVGPRISVASFFCTGMMPSTRLYGRIKELISEDNTPKYRETTVRDYCAYFNDKGLDGNSALHHFKI</sequence>
<gene>
    <name evidence="8" type="ORF">FNV43_RR00707</name>
</gene>
<dbReference type="Proteomes" id="UP000796880">
    <property type="component" value="Unassembled WGS sequence"/>
</dbReference>
<evidence type="ECO:0000256" key="3">
    <source>
        <dbReference type="ARBA" id="ARBA00022723"/>
    </source>
</evidence>
<evidence type="ECO:0000256" key="6">
    <source>
        <dbReference type="RuleBase" id="RU003682"/>
    </source>
</evidence>
<dbReference type="PROSITE" id="PS51471">
    <property type="entry name" value="FE2OG_OXY"/>
    <property type="match status" value="1"/>
</dbReference>
<dbReference type="Gene3D" id="2.60.120.330">
    <property type="entry name" value="B-lactam Antibiotic, Isopenicillin N Synthase, Chain"/>
    <property type="match status" value="1"/>
</dbReference>